<dbReference type="PROSITE" id="PS00906">
    <property type="entry name" value="UROD_1"/>
    <property type="match status" value="1"/>
</dbReference>
<dbReference type="EC" id="4.1.1.37" evidence="3 8"/>
<comment type="catalytic activity">
    <reaction evidence="8 9">
        <text>uroporphyrinogen III + 4 H(+) = coproporphyrinogen III + 4 CO2</text>
        <dbReference type="Rhea" id="RHEA:19865"/>
        <dbReference type="ChEBI" id="CHEBI:15378"/>
        <dbReference type="ChEBI" id="CHEBI:16526"/>
        <dbReference type="ChEBI" id="CHEBI:57308"/>
        <dbReference type="ChEBI" id="CHEBI:57309"/>
        <dbReference type="EC" id="4.1.1.37"/>
    </reaction>
</comment>
<feature type="domain" description="Uroporphyrinogen decarboxylase (URO-D)" evidence="12">
    <location>
        <begin position="140"/>
        <end position="156"/>
    </location>
</feature>
<dbReference type="OrthoDB" id="9806656at2"/>
<feature type="domain" description="Uroporphyrinogen decarboxylase (URO-D)" evidence="11">
    <location>
        <begin position="23"/>
        <end position="32"/>
    </location>
</feature>
<dbReference type="GO" id="GO:0006782">
    <property type="term" value="P:protoporphyrinogen IX biosynthetic process"/>
    <property type="evidence" value="ECO:0007669"/>
    <property type="project" value="UniProtKB-UniRule"/>
</dbReference>
<evidence type="ECO:0000256" key="7">
    <source>
        <dbReference type="ARBA" id="ARBA00023244"/>
    </source>
</evidence>
<reference evidence="13 14" key="1">
    <citation type="submission" date="2018-06" db="EMBL/GenBank/DDBJ databases">
        <title>Thermoflavimicrobium daqus sp. nov., a thermophilic microbe isolated from Moutai-flavour Daqu.</title>
        <authorList>
            <person name="Wang X."/>
            <person name="Zhou H."/>
        </authorList>
    </citation>
    <scope>NUCLEOTIDE SEQUENCE [LARGE SCALE GENOMIC DNA]</scope>
    <source>
        <strain evidence="13 14">FBKL4.011</strain>
    </source>
</reference>
<evidence type="ECO:0000256" key="10">
    <source>
        <dbReference type="RuleBase" id="RU004169"/>
    </source>
</evidence>
<feature type="binding site" evidence="8">
    <location>
        <begin position="28"/>
        <end position="32"/>
    </location>
    <ligand>
        <name>substrate</name>
    </ligand>
</feature>
<dbReference type="PANTHER" id="PTHR21091">
    <property type="entry name" value="METHYLTETRAHYDROFOLATE:HOMOCYSTEINE METHYLTRANSFERASE RELATED"/>
    <property type="match status" value="1"/>
</dbReference>
<name>A0A364K2E0_9BACL</name>
<evidence type="ECO:0000313" key="14">
    <source>
        <dbReference type="Proteomes" id="UP000251213"/>
    </source>
</evidence>
<feature type="binding site" evidence="8">
    <location>
        <position position="152"/>
    </location>
    <ligand>
        <name>substrate</name>
    </ligand>
</feature>
<dbReference type="Proteomes" id="UP000251213">
    <property type="component" value="Unassembled WGS sequence"/>
</dbReference>
<dbReference type="HAMAP" id="MF_00218">
    <property type="entry name" value="URO_D"/>
    <property type="match status" value="1"/>
</dbReference>
<dbReference type="RefSeq" id="WP_113659833.1">
    <property type="nucleotide sequence ID" value="NZ_KZ845671.1"/>
</dbReference>
<evidence type="ECO:0000256" key="3">
    <source>
        <dbReference type="ARBA" id="ARBA00012288"/>
    </source>
</evidence>
<feature type="binding site" evidence="8">
    <location>
        <position position="77"/>
    </location>
    <ligand>
        <name>substrate</name>
    </ligand>
</feature>
<dbReference type="FunFam" id="3.20.20.210:FF:000005">
    <property type="entry name" value="Uroporphyrinogen decarboxylase"/>
    <property type="match status" value="1"/>
</dbReference>
<dbReference type="InterPro" id="IPR038071">
    <property type="entry name" value="UROD/MetE-like_sf"/>
</dbReference>
<evidence type="ECO:0000256" key="6">
    <source>
        <dbReference type="ARBA" id="ARBA00023239"/>
    </source>
</evidence>
<dbReference type="GO" id="GO:0004853">
    <property type="term" value="F:uroporphyrinogen decarboxylase activity"/>
    <property type="evidence" value="ECO:0007669"/>
    <property type="project" value="UniProtKB-UniRule"/>
</dbReference>
<dbReference type="PANTHER" id="PTHR21091:SF169">
    <property type="entry name" value="UROPORPHYRINOGEN DECARBOXYLASE"/>
    <property type="match status" value="1"/>
</dbReference>
<dbReference type="UniPathway" id="UPA00251">
    <property type="reaction ID" value="UER00321"/>
</dbReference>
<evidence type="ECO:0000259" key="11">
    <source>
        <dbReference type="PROSITE" id="PS00906"/>
    </source>
</evidence>
<keyword evidence="4 8" id="KW-0963">Cytoplasm</keyword>
<comment type="pathway">
    <text evidence="1 8 9">Porphyrin-containing compound metabolism; protoporphyrin-IX biosynthesis; coproporphyrinogen-III from 5-aminolevulinate: step 4/4.</text>
</comment>
<dbReference type="SUPFAM" id="SSF51726">
    <property type="entry name" value="UROD/MetE-like"/>
    <property type="match status" value="1"/>
</dbReference>
<dbReference type="InterPro" id="IPR000257">
    <property type="entry name" value="Uroporphyrinogen_deCOase"/>
</dbReference>
<evidence type="ECO:0000256" key="5">
    <source>
        <dbReference type="ARBA" id="ARBA00022793"/>
    </source>
</evidence>
<dbReference type="PROSITE" id="PS00907">
    <property type="entry name" value="UROD_2"/>
    <property type="match status" value="1"/>
</dbReference>
<feature type="binding site" evidence="8">
    <location>
        <position position="207"/>
    </location>
    <ligand>
        <name>substrate</name>
    </ligand>
</feature>
<dbReference type="CDD" id="cd00717">
    <property type="entry name" value="URO-D"/>
    <property type="match status" value="1"/>
</dbReference>
<feature type="site" description="Transition state stabilizer" evidence="8">
    <location>
        <position position="77"/>
    </location>
</feature>
<reference evidence="13 14" key="2">
    <citation type="submission" date="2018-06" db="EMBL/GenBank/DDBJ databases">
        <authorList>
            <person name="Zhirakovskaya E."/>
        </authorList>
    </citation>
    <scope>NUCLEOTIDE SEQUENCE [LARGE SCALE GENOMIC DNA]</scope>
    <source>
        <strain evidence="13 14">FBKL4.011</strain>
    </source>
</reference>
<dbReference type="GO" id="GO:0005829">
    <property type="term" value="C:cytosol"/>
    <property type="evidence" value="ECO:0007669"/>
    <property type="project" value="TreeGrafter"/>
</dbReference>
<keyword evidence="7 8" id="KW-0627">Porphyrin biosynthesis</keyword>
<keyword evidence="14" id="KW-1185">Reference proteome</keyword>
<comment type="similarity">
    <text evidence="2 8 10">Belongs to the uroporphyrinogen decarboxylase family.</text>
</comment>
<organism evidence="13 14">
    <name type="scientific">Thermoflavimicrobium daqui</name>
    <dbReference type="NCBI Taxonomy" id="2137476"/>
    <lineage>
        <taxon>Bacteria</taxon>
        <taxon>Bacillati</taxon>
        <taxon>Bacillota</taxon>
        <taxon>Bacilli</taxon>
        <taxon>Bacillales</taxon>
        <taxon>Thermoactinomycetaceae</taxon>
        <taxon>Thermoflavimicrobium</taxon>
    </lineage>
</organism>
<comment type="function">
    <text evidence="8">Catalyzes the decarboxylation of four acetate groups of uroporphyrinogen-III to yield coproporphyrinogen-III.</text>
</comment>
<comment type="subcellular location">
    <subcellularLocation>
        <location evidence="8">Cytoplasm</location>
    </subcellularLocation>
</comment>
<keyword evidence="6 8" id="KW-0456">Lyase</keyword>
<dbReference type="NCBIfam" id="TIGR01464">
    <property type="entry name" value="hemE"/>
    <property type="match status" value="1"/>
</dbReference>
<dbReference type="AlphaFoldDB" id="A0A364K2E0"/>
<evidence type="ECO:0000256" key="8">
    <source>
        <dbReference type="HAMAP-Rule" id="MF_00218"/>
    </source>
</evidence>
<evidence type="ECO:0000256" key="2">
    <source>
        <dbReference type="ARBA" id="ARBA00009935"/>
    </source>
</evidence>
<dbReference type="Pfam" id="PF01208">
    <property type="entry name" value="URO-D"/>
    <property type="match status" value="1"/>
</dbReference>
<evidence type="ECO:0000259" key="12">
    <source>
        <dbReference type="PROSITE" id="PS00907"/>
    </source>
</evidence>
<accession>A0A364K2E0</accession>
<protein>
    <recommendedName>
        <fullName evidence="3 8">Uroporphyrinogen decarboxylase</fullName>
        <shortName evidence="8">UPD</shortName>
        <shortName evidence="8">URO-D</shortName>
        <ecNumber evidence="3 8">4.1.1.37</ecNumber>
    </recommendedName>
</protein>
<evidence type="ECO:0000256" key="9">
    <source>
        <dbReference type="RuleBase" id="RU000554"/>
    </source>
</evidence>
<evidence type="ECO:0000256" key="4">
    <source>
        <dbReference type="ARBA" id="ARBA00022490"/>
    </source>
</evidence>
<comment type="subunit">
    <text evidence="8">Homodimer.</text>
</comment>
<gene>
    <name evidence="8" type="primary">hemE</name>
    <name evidence="13" type="ORF">DL897_14365</name>
</gene>
<feature type="binding site" evidence="8">
    <location>
        <position position="47"/>
    </location>
    <ligand>
        <name>substrate</name>
    </ligand>
</feature>
<proteinExistence type="inferred from homology"/>
<comment type="caution">
    <text evidence="13">The sequence shown here is derived from an EMBL/GenBank/DDBJ whole genome shotgun (WGS) entry which is preliminary data.</text>
</comment>
<keyword evidence="5 8" id="KW-0210">Decarboxylase</keyword>
<feature type="binding site" evidence="8">
    <location>
        <position position="321"/>
    </location>
    <ligand>
        <name>substrate</name>
    </ligand>
</feature>
<evidence type="ECO:0000256" key="1">
    <source>
        <dbReference type="ARBA" id="ARBA00004804"/>
    </source>
</evidence>
<sequence>MTQQPINDTFLKACRQEPTDYIPVWYMRQAGRYQPEYRQIRKQYSFFEMSETPEVCVEVTSLPVTQLGVDAAILFADIMTPLKPIGVDVEIRSGVGPVISNPIRTKQDVKRLGELDPESGVPFILKAIQMLTQRLSVPLIGFAGAPFTLASYMIEGGPSKNYHKTKGLMYADPTLWHALMEKLGAMTITYLQAQVRAGAHALQVFDSWVGALSAEDYQTYVAPIMQKIFNTLKQTTDVPLIYFGIGTGHLLTEWDKLPIDVIGLDWRTSISSARKLGITKTLQGNLDPSLLLAPWEVIEKKAKEILDQGISQPGYIFNLGHGIFPDVQVETLQRLTEFVHHYTKKGGNK</sequence>
<dbReference type="EMBL" id="QJKK01000009">
    <property type="protein sequence ID" value="RAL22590.1"/>
    <property type="molecule type" value="Genomic_DNA"/>
</dbReference>
<dbReference type="InterPro" id="IPR006361">
    <property type="entry name" value="Uroporphyrinogen_deCO2ase_HemE"/>
</dbReference>
<evidence type="ECO:0000313" key="13">
    <source>
        <dbReference type="EMBL" id="RAL22590.1"/>
    </source>
</evidence>
<dbReference type="Gene3D" id="3.20.20.210">
    <property type="match status" value="1"/>
</dbReference>